<dbReference type="PANTHER" id="PTHR12106">
    <property type="entry name" value="SORTILIN RELATED"/>
    <property type="match status" value="1"/>
</dbReference>
<proteinExistence type="predicted"/>
<dbReference type="SUPFAM" id="SSF50939">
    <property type="entry name" value="Sialidases"/>
    <property type="match status" value="1"/>
</dbReference>
<dbReference type="Gene3D" id="2.130.10.10">
    <property type="entry name" value="YVTN repeat-like/Quinoprotein amine dehydrogenase"/>
    <property type="match status" value="4"/>
</dbReference>
<evidence type="ECO:0000256" key="1">
    <source>
        <dbReference type="ARBA" id="ARBA00022737"/>
    </source>
</evidence>
<protein>
    <recommendedName>
        <fullName evidence="2">Sortilin N-terminal domain-containing protein</fullName>
    </recommendedName>
</protein>
<dbReference type="InterPro" id="IPR036278">
    <property type="entry name" value="Sialidase_sf"/>
</dbReference>
<dbReference type="RefSeq" id="WP_208327365.1">
    <property type="nucleotide sequence ID" value="NZ_FRXN01000002.1"/>
</dbReference>
<dbReference type="CDD" id="cd15482">
    <property type="entry name" value="Sialidase_non-viral"/>
    <property type="match status" value="1"/>
</dbReference>
<dbReference type="Proteomes" id="UP000184609">
    <property type="component" value="Unassembled WGS sequence"/>
</dbReference>
<dbReference type="Pfam" id="PF15902">
    <property type="entry name" value="Sortilin-Vps10"/>
    <property type="match status" value="1"/>
</dbReference>
<dbReference type="AlphaFoldDB" id="A0A1M7Z9M8"/>
<dbReference type="PANTHER" id="PTHR12106:SF27">
    <property type="entry name" value="SORTILIN-RELATED RECEPTOR"/>
    <property type="match status" value="1"/>
</dbReference>
<name>A0A1M7Z9M8_9BACT</name>
<evidence type="ECO:0000259" key="2">
    <source>
        <dbReference type="Pfam" id="PF15902"/>
    </source>
</evidence>
<dbReference type="InterPro" id="IPR031778">
    <property type="entry name" value="Sortilin_N"/>
</dbReference>
<reference evidence="4" key="1">
    <citation type="submission" date="2016-12" db="EMBL/GenBank/DDBJ databases">
        <authorList>
            <person name="Varghese N."/>
            <person name="Submissions S."/>
        </authorList>
    </citation>
    <scope>NUCLEOTIDE SEQUENCE [LARGE SCALE GENOMIC DNA]</scope>
    <source>
        <strain evidence="4">DSM 25035</strain>
    </source>
</reference>
<keyword evidence="1" id="KW-0677">Repeat</keyword>
<feature type="domain" description="Sortilin N-terminal" evidence="2">
    <location>
        <begin position="124"/>
        <end position="249"/>
    </location>
</feature>
<dbReference type="SUPFAM" id="SSF110296">
    <property type="entry name" value="Oligoxyloglucan reducing end-specific cellobiohydrolase"/>
    <property type="match status" value="1"/>
</dbReference>
<keyword evidence="4" id="KW-1185">Reference proteome</keyword>
<organism evidence="3 4">
    <name type="scientific">Algoriphagus zhangzhouensis</name>
    <dbReference type="NCBI Taxonomy" id="1073327"/>
    <lineage>
        <taxon>Bacteria</taxon>
        <taxon>Pseudomonadati</taxon>
        <taxon>Bacteroidota</taxon>
        <taxon>Cytophagia</taxon>
        <taxon>Cytophagales</taxon>
        <taxon>Cyclobacteriaceae</taxon>
        <taxon>Algoriphagus</taxon>
    </lineage>
</organism>
<gene>
    <name evidence="3" type="ORF">SAMN04488108_1480</name>
</gene>
<evidence type="ECO:0000313" key="3">
    <source>
        <dbReference type="EMBL" id="SHO61648.1"/>
    </source>
</evidence>
<dbReference type="EMBL" id="FRXN01000002">
    <property type="protein sequence ID" value="SHO61648.1"/>
    <property type="molecule type" value="Genomic_DNA"/>
</dbReference>
<dbReference type="Gene3D" id="2.60.40.4070">
    <property type="match status" value="1"/>
</dbReference>
<dbReference type="STRING" id="1073327.SAMN04488108_1480"/>
<dbReference type="InterPro" id="IPR015943">
    <property type="entry name" value="WD40/YVTN_repeat-like_dom_sf"/>
</dbReference>
<accession>A0A1M7Z9M8</accession>
<evidence type="ECO:0000313" key="4">
    <source>
        <dbReference type="Proteomes" id="UP000184609"/>
    </source>
</evidence>
<dbReference type="InterPro" id="IPR050310">
    <property type="entry name" value="VPS10-sortilin"/>
</dbReference>
<sequence>MTIIPNIRQFFLIVLTFSFSILYGQQIPKSSYQELDYRMIGPFRASRTVGGVGIPDQPNVFFMGVNNGGVWKTDDFGRTWFPIFDDAPTGSVGDIAVALSNPDIIYVGSGEGLHRPDLGVGDGIFKSVDGGKTWIHKGLSDIQQVGRLIVHPSNPDIVFVAGLGHPYGANEERGVFKTIDGGDTWEKVLYINENTGAIQVEFDPNNPEILFADMWEHQEGPWENAAFTGPNSGLYKSTDGGKNWKKITNGLPDAAQGLGRIGIGIFQGDSKIMFATVDARQNGGIYKSTDGGESWTLIHKDRRLWGRGGDFAEIKIHPKNPDRIYVANVASYTSGDGGKTWSSLKGAPGGDDYHRIWINPINPDIMLFVADQGAVITVNAGRTWSSWYNQPTTQLYHVATDNAFPYWVYGGQQESGAIGIASRGDGGQISFREFMGVGADEYAYVAPDPKDSNIIYGGRVTRFDKRTGQATNVAPEALRTGDYRYVRTMPLLFHPADEEMLLFGTNVLWKTKNGGQNWEIISPDLTYEQPDLPASIGHYKTPEMETMARRGVIYSIGPSPLNVDVIWAGTDDGRVHVTKNGGTNWEEVTPPAMSSWDKVSQIDASHFDENTAFIAINAIRKDNMTPYIYRTQDGGKTWDLITKGLNPNGPVNVVREDPKKEGLLYAGTEREVYFSIDNGESWQSLRNNMPASSVRDLVIHENDLVVGTHGRSAWILDNIAPLRELANSSREKSFLYSPSKAIRVRGNMFSDTPLPPEEPTGQNPPEGAILDYHLGENAQNVKLEILDNQGHVIRTYSSTDEPPKIDSTSLPHPTYWIRPDQKLGLSPGHHRYVWDLRYEPPKGARQGFSIAAVYKNTPNGPVGPFVAPGTYQVRLTVDGDVSEKPIEIVMDPRVSISPQALKMQTGLSLDCYNGYLELQEIVDMIDGIPSPTAAQMKFRGNGSAGMQDTMYGSIYEMDADEETLVGLQNKFLFMLTLIQSADVEPTNQTIQAVESLEESLDKMKERWEEMKK</sequence>